<dbReference type="SUPFAM" id="SSF56112">
    <property type="entry name" value="Protein kinase-like (PK-like)"/>
    <property type="match status" value="1"/>
</dbReference>
<dbReference type="PROSITE" id="PS00108">
    <property type="entry name" value="PROTEIN_KINASE_ST"/>
    <property type="match status" value="1"/>
</dbReference>
<dbReference type="InterPro" id="IPR011009">
    <property type="entry name" value="Kinase-like_dom_sf"/>
</dbReference>
<proteinExistence type="inferred from homology"/>
<comment type="similarity">
    <text evidence="4">Belongs to the protein kinase superfamily.</text>
</comment>
<dbReference type="Gene3D" id="3.30.200.20">
    <property type="entry name" value="Phosphorylase Kinase, domain 1"/>
    <property type="match status" value="1"/>
</dbReference>
<dbReference type="PANTHER" id="PTHR24346">
    <property type="entry name" value="MAP/MICROTUBULE AFFINITY-REGULATING KINASE"/>
    <property type="match status" value="1"/>
</dbReference>
<reference evidence="7" key="2">
    <citation type="submission" date="2024-04" db="EMBL/GenBank/DDBJ databases">
        <authorList>
            <person name="Chen Y."/>
            <person name="Shah S."/>
            <person name="Dougan E. K."/>
            <person name="Thang M."/>
            <person name="Chan C."/>
        </authorList>
    </citation>
    <scope>NUCLEOTIDE SEQUENCE [LARGE SCALE GENOMIC DNA]</scope>
</reference>
<keyword evidence="9" id="KW-1185">Reference proteome</keyword>
<dbReference type="AlphaFoldDB" id="A0A9P1CD16"/>
<dbReference type="PROSITE" id="PS00107">
    <property type="entry name" value="PROTEIN_KINASE_ATP"/>
    <property type="match status" value="1"/>
</dbReference>
<dbReference type="GO" id="GO:0005524">
    <property type="term" value="F:ATP binding"/>
    <property type="evidence" value="ECO:0007669"/>
    <property type="project" value="UniProtKB-UniRule"/>
</dbReference>
<dbReference type="Proteomes" id="UP001152797">
    <property type="component" value="Unassembled WGS sequence"/>
</dbReference>
<name>A0A9P1CD16_9DINO</name>
<evidence type="ECO:0000256" key="4">
    <source>
        <dbReference type="RuleBase" id="RU000304"/>
    </source>
</evidence>
<dbReference type="Pfam" id="PF00069">
    <property type="entry name" value="Pkinase"/>
    <property type="match status" value="1"/>
</dbReference>
<dbReference type="PROSITE" id="PS50011">
    <property type="entry name" value="PROTEIN_KINASE_DOM"/>
    <property type="match status" value="1"/>
</dbReference>
<dbReference type="InterPro" id="IPR008271">
    <property type="entry name" value="Ser/Thr_kinase_AS"/>
</dbReference>
<reference evidence="6" key="1">
    <citation type="submission" date="2022-10" db="EMBL/GenBank/DDBJ databases">
        <authorList>
            <person name="Chen Y."/>
            <person name="Dougan E. K."/>
            <person name="Chan C."/>
            <person name="Rhodes N."/>
            <person name="Thang M."/>
        </authorList>
    </citation>
    <scope>NUCLEOTIDE SEQUENCE</scope>
</reference>
<dbReference type="GO" id="GO:0005737">
    <property type="term" value="C:cytoplasm"/>
    <property type="evidence" value="ECO:0007669"/>
    <property type="project" value="TreeGrafter"/>
</dbReference>
<evidence type="ECO:0000256" key="2">
    <source>
        <dbReference type="ARBA" id="ARBA00022840"/>
    </source>
</evidence>
<dbReference type="EMBL" id="CAMXCT010001425">
    <property type="protein sequence ID" value="CAI3989972.1"/>
    <property type="molecule type" value="Genomic_DNA"/>
</dbReference>
<protein>
    <submittedName>
        <fullName evidence="8">Probable serine/threonine-protein kinase DDB_G0279405</fullName>
    </submittedName>
</protein>
<evidence type="ECO:0000256" key="3">
    <source>
        <dbReference type="PROSITE-ProRule" id="PRU10141"/>
    </source>
</evidence>
<evidence type="ECO:0000313" key="7">
    <source>
        <dbReference type="EMBL" id="CAL1143347.1"/>
    </source>
</evidence>
<dbReference type="EMBL" id="CAMXCT020001425">
    <property type="protein sequence ID" value="CAL1143347.1"/>
    <property type="molecule type" value="Genomic_DNA"/>
</dbReference>
<evidence type="ECO:0000313" key="6">
    <source>
        <dbReference type="EMBL" id="CAI3989972.1"/>
    </source>
</evidence>
<gene>
    <name evidence="6" type="ORF">C1SCF055_LOCUS16997</name>
</gene>
<organism evidence="6">
    <name type="scientific">Cladocopium goreaui</name>
    <dbReference type="NCBI Taxonomy" id="2562237"/>
    <lineage>
        <taxon>Eukaryota</taxon>
        <taxon>Sar</taxon>
        <taxon>Alveolata</taxon>
        <taxon>Dinophyceae</taxon>
        <taxon>Suessiales</taxon>
        <taxon>Symbiodiniaceae</taxon>
        <taxon>Cladocopium</taxon>
    </lineage>
</organism>
<dbReference type="InterPro" id="IPR017441">
    <property type="entry name" value="Protein_kinase_ATP_BS"/>
</dbReference>
<comment type="caution">
    <text evidence="6">The sequence shown here is derived from an EMBL/GenBank/DDBJ whole genome shotgun (WGS) entry which is preliminary data.</text>
</comment>
<evidence type="ECO:0000256" key="1">
    <source>
        <dbReference type="ARBA" id="ARBA00022741"/>
    </source>
</evidence>
<dbReference type="EMBL" id="CAMXCT030001425">
    <property type="protein sequence ID" value="CAL4777284.1"/>
    <property type="molecule type" value="Genomic_DNA"/>
</dbReference>
<keyword evidence="4" id="KW-0723">Serine/threonine-protein kinase</keyword>
<dbReference type="GO" id="GO:0035556">
    <property type="term" value="P:intracellular signal transduction"/>
    <property type="evidence" value="ECO:0007669"/>
    <property type="project" value="TreeGrafter"/>
</dbReference>
<dbReference type="SMART" id="SM00220">
    <property type="entry name" value="S_TKc"/>
    <property type="match status" value="1"/>
</dbReference>
<evidence type="ECO:0000313" key="8">
    <source>
        <dbReference type="EMBL" id="CAL4777284.1"/>
    </source>
</evidence>
<dbReference type="CDD" id="cd14008">
    <property type="entry name" value="STKc_LKB1_CaMKK"/>
    <property type="match status" value="1"/>
</dbReference>
<sequence>MRASRVVESSDVQKVKHQDGTKTINGFRVFRERLGEGSFAKVKRCEEEDTGRMFAMKVFRKLPLRKQREFLRADGGEGMKVRTSLDKVYTELNLMKEICHPNCVRLYAVFDEEHQNGKIYAVMEHVEGGQVMEWFDEECRFRATDHGRGLIPEPTMRAYLSDLLVALSYLHSCRIAHRDVKPQNLLMGSPLKLGDFGVATRMDEEYLVHGTEGTYHFFSPEMCARGYCGHDGRRADIWATGVCVWAFLLGTLPYWHKDLAALMDCIAFETLQLPEPGSSVSQSSCDLLGKLLCKDPEQRPLAEELLLHDPLESKGGQLKPGAG</sequence>
<evidence type="ECO:0000313" key="9">
    <source>
        <dbReference type="Proteomes" id="UP001152797"/>
    </source>
</evidence>
<keyword evidence="1 3" id="KW-0547">Nucleotide-binding</keyword>
<feature type="domain" description="Protein kinase" evidence="5">
    <location>
        <begin position="28"/>
        <end position="311"/>
    </location>
</feature>
<keyword evidence="8" id="KW-0808">Transferase</keyword>
<dbReference type="InterPro" id="IPR000719">
    <property type="entry name" value="Prot_kinase_dom"/>
</dbReference>
<keyword evidence="2 3" id="KW-0067">ATP-binding</keyword>
<feature type="binding site" evidence="3">
    <location>
        <position position="57"/>
    </location>
    <ligand>
        <name>ATP</name>
        <dbReference type="ChEBI" id="CHEBI:30616"/>
    </ligand>
</feature>
<accession>A0A9P1CD16</accession>
<dbReference type="OrthoDB" id="68483at2759"/>
<dbReference type="Gene3D" id="1.10.510.10">
    <property type="entry name" value="Transferase(Phosphotransferase) domain 1"/>
    <property type="match status" value="1"/>
</dbReference>
<keyword evidence="8" id="KW-0418">Kinase</keyword>
<dbReference type="PANTHER" id="PTHR24346:SF77">
    <property type="entry name" value="SERINE THREONINE PROTEIN KINASE"/>
    <property type="match status" value="1"/>
</dbReference>
<evidence type="ECO:0000259" key="5">
    <source>
        <dbReference type="PROSITE" id="PS50011"/>
    </source>
</evidence>
<dbReference type="GO" id="GO:0004674">
    <property type="term" value="F:protein serine/threonine kinase activity"/>
    <property type="evidence" value="ECO:0007669"/>
    <property type="project" value="UniProtKB-KW"/>
</dbReference>